<sequence length="1595" mass="171197">APFADPGLADELQALAGALGVPVPDAAAGAAGAGGAAAAPVEPAAAGPGASAAPPRAGPGGAPVDPLAPAAGAAGEDPRAAELRGLLRAARERMNLARPALPLPPGEVPAAALTGRLREELVGRILAAADTEGGGDPGAAFWAVPDAAGEGRRGERDRGRPPTHVVAARFPGVLAQQALRRMEGHMRGVAAEDLLGGGLLNNVIRAYLVTSFFGARPAGEAAVGLRNPRELKTIAAIIEAILQGRILTALDIAVQRFKAIELSIEEGNWTNARWLELIPVNTVGTYDRGDLRDARREEEQDRAPLLGAAVGAEDRSGLGEKRRRGHKEAANGEICVHSGVHILVGDLGSRTSADGSVYVGGGVPSLGLPRSYWAEWGGHPGAEALEREALLGRSLRVGSRLEAETAKALIDRLDLGRGASEPVLDMRGARRRLAEQLSTGASVAQLGAVLVEHIEGRPGGLGELSRLWPCGAWQDLAGPGELLLVPRPTRSTGLVAALAAIRSRRGASQSLPPVSREVGIDAWVEWTALVTNYGLLGGPRLLAKLLKYPAEPSPAQVQALARFRRFATILVDEGDPVNLAPSAVVEQRASELYWGEQVTRAFPLTLDGILPGLPSPEVAAQLELADLLSGPAREVLLDPSILRLPEDEVQEPLPKARVLVESKAEYYKIVEALCKLGVMEAEVPEETWTHRGVPVRNGLFGVHKSWKQVGNRQRRVLRLIVNLVPTNALQRHYGGAAKAMGYPGLWPLLVLHPDEIQVHYSEDQSGCFHLYGVPRAWRGAFVIEEAVPGEVLGLPGSAWVRPRLRTCPMGWVNAVAFIQEAHENLVTGKAPSGAGISADLLVRMGHRAPSSAGLPRNWFSVYVDNWGQGKVVLETEAEQYVFKPSGEQLAVRAAYAAAGVRRAPEKSAEGAINWETLGAQLRGADRLVGTSPSRRSYCLGRALGHLTAERVRDDDLLSDVGRITFMMQFGRGYFSFLGRIFRELSVGRLPGPLGGDAADELLAVVLATPLLWTDLAAQVSGEVVATDASETGGGACVSAGLSPKGVARLGALRAGAPACPSDILVVSVFDATGGAAMALDLLGITPCGIIAVEPSKVARGVVRAAWPQAFCYPDASAVTHEEVLKWSSWYPQARRILQYSCVARIGPDSKGPISHLEVPLRISESLRRHAAWGVADLIEYEATIAEADVQEVSRQVGHQPIHVQATAALPCARESFFWVRGFRPCEASDFRPTGSERGRAFWTFSCSRTPAVHDFLESGARRVVNAETPFQPFTPPAPRPAPGRQPERPAEVSEKAWKRCVHDLFRHPAHHYEDKNLVADRHGPRRLKADEQIRMLGFRWGHFRPVERLSPKTGLEDAKAELVSSACPIVIARMVRDFVLVASSPQPPEGLQRGCIDDLWTTWARLDSEAQRASTRKWTEAHGGPAISAAPAPASAATDSRLAPEAELVQEFIRLADHRGSDIRLDAGLPHRFDAWPRAPLDAGLWTRRVALSYAFRNQQHINVLEATAVLDFLRSHLKLPKHHGKRKLFLLDSQAAIGALAKGRSSSNNLNQVLLRIAAISGFANFRAFYGWVPSKGNPADGPSRWKRRRLEHP</sequence>
<feature type="compositionally biased region" description="Pro residues" evidence="1">
    <location>
        <begin position="1272"/>
        <end position="1283"/>
    </location>
</feature>
<feature type="region of interest" description="Disordered" evidence="1">
    <location>
        <begin position="1268"/>
        <end position="1292"/>
    </location>
</feature>
<evidence type="ECO:0000313" key="3">
    <source>
        <dbReference type="Proteomes" id="UP001189429"/>
    </source>
</evidence>
<comment type="caution">
    <text evidence="2">The sequence shown here is derived from an EMBL/GenBank/DDBJ whole genome shotgun (WGS) entry which is preliminary data.</text>
</comment>
<feature type="compositionally biased region" description="Low complexity" evidence="1">
    <location>
        <begin position="62"/>
        <end position="75"/>
    </location>
</feature>
<evidence type="ECO:0000256" key="1">
    <source>
        <dbReference type="SAM" id="MobiDB-lite"/>
    </source>
</evidence>
<feature type="non-terminal residue" evidence="2">
    <location>
        <position position="1"/>
    </location>
</feature>
<dbReference type="Proteomes" id="UP001189429">
    <property type="component" value="Unassembled WGS sequence"/>
</dbReference>
<gene>
    <name evidence="2" type="ORF">PCOR1329_LOCUS20594</name>
</gene>
<keyword evidence="3" id="KW-1185">Reference proteome</keyword>
<evidence type="ECO:0008006" key="4">
    <source>
        <dbReference type="Google" id="ProtNLM"/>
    </source>
</evidence>
<feature type="compositionally biased region" description="Low complexity" evidence="1">
    <location>
        <begin position="28"/>
        <end position="55"/>
    </location>
</feature>
<accession>A0ABN9RHI0</accession>
<proteinExistence type="predicted"/>
<evidence type="ECO:0000313" key="2">
    <source>
        <dbReference type="EMBL" id="CAK0818249.1"/>
    </source>
</evidence>
<feature type="region of interest" description="Disordered" evidence="1">
    <location>
        <begin position="28"/>
        <end position="77"/>
    </location>
</feature>
<protein>
    <recommendedName>
        <fullName evidence="4">RNA-directed RNA polymerase</fullName>
    </recommendedName>
</protein>
<dbReference type="EMBL" id="CAUYUJ010006670">
    <property type="protein sequence ID" value="CAK0818249.1"/>
    <property type="molecule type" value="Genomic_DNA"/>
</dbReference>
<reference evidence="2" key="1">
    <citation type="submission" date="2023-10" db="EMBL/GenBank/DDBJ databases">
        <authorList>
            <person name="Chen Y."/>
            <person name="Shah S."/>
            <person name="Dougan E. K."/>
            <person name="Thang M."/>
            <person name="Chan C."/>
        </authorList>
    </citation>
    <scope>NUCLEOTIDE SEQUENCE [LARGE SCALE GENOMIC DNA]</scope>
</reference>
<organism evidence="2 3">
    <name type="scientific">Prorocentrum cordatum</name>
    <dbReference type="NCBI Taxonomy" id="2364126"/>
    <lineage>
        <taxon>Eukaryota</taxon>
        <taxon>Sar</taxon>
        <taxon>Alveolata</taxon>
        <taxon>Dinophyceae</taxon>
        <taxon>Prorocentrales</taxon>
        <taxon>Prorocentraceae</taxon>
        <taxon>Prorocentrum</taxon>
    </lineage>
</organism>
<name>A0ABN9RHI0_9DINO</name>